<dbReference type="PIRSF" id="PIRSF038193">
    <property type="entry name" value="Hyaluronidase"/>
    <property type="match status" value="1"/>
</dbReference>
<keyword evidence="10" id="KW-0325">Glycoprotein</keyword>
<name>A0A6P8Q598_GEOSA</name>
<evidence type="ECO:0000256" key="1">
    <source>
        <dbReference type="ARBA" id="ARBA00000251"/>
    </source>
</evidence>
<keyword evidence="8 17" id="KW-0378">Hydrolase</keyword>
<keyword evidence="12 17" id="KW-0326">Glycosidase</keyword>
<organism evidence="19 23">
    <name type="scientific">Geotrypetes seraphini</name>
    <name type="common">Gaboon caecilian</name>
    <name type="synonym">Caecilia seraphini</name>
    <dbReference type="NCBI Taxonomy" id="260995"/>
    <lineage>
        <taxon>Eukaryota</taxon>
        <taxon>Metazoa</taxon>
        <taxon>Chordata</taxon>
        <taxon>Craniata</taxon>
        <taxon>Vertebrata</taxon>
        <taxon>Euteleostomi</taxon>
        <taxon>Amphibia</taxon>
        <taxon>Gymnophiona</taxon>
        <taxon>Geotrypetes</taxon>
    </lineage>
</organism>
<feature type="disulfide bond" evidence="16">
    <location>
        <begin position="40"/>
        <end position="332"/>
    </location>
</feature>
<comment type="similarity">
    <text evidence="4 13 17">Belongs to the glycosyl hydrolase 56 family.</text>
</comment>
<dbReference type="Proteomes" id="UP000515159">
    <property type="component" value="Chromosome 17"/>
</dbReference>
<proteinExistence type="inferred from homology"/>
<keyword evidence="7 18" id="KW-0732">Signal</keyword>
<dbReference type="GO" id="GO:0004415">
    <property type="term" value="F:hyalurononglucosaminidase activity"/>
    <property type="evidence" value="ECO:0007669"/>
    <property type="project" value="UniProtKB-UniRule"/>
</dbReference>
<feature type="disulfide bond" evidence="16">
    <location>
        <begin position="419"/>
        <end position="428"/>
    </location>
</feature>
<keyword evidence="6" id="KW-0245">EGF-like domain</keyword>
<evidence type="ECO:0000256" key="6">
    <source>
        <dbReference type="ARBA" id="ARBA00022536"/>
    </source>
</evidence>
<evidence type="ECO:0000313" key="22">
    <source>
        <dbReference type="RefSeq" id="XP_033782275.1"/>
    </source>
</evidence>
<dbReference type="PANTHER" id="PTHR11769:SF23">
    <property type="entry name" value="HYALURONIDASE-1"/>
    <property type="match status" value="1"/>
</dbReference>
<evidence type="ECO:0000256" key="11">
    <source>
        <dbReference type="ARBA" id="ARBA00023228"/>
    </source>
</evidence>
<dbReference type="InterPro" id="IPR017853">
    <property type="entry name" value="GH"/>
</dbReference>
<dbReference type="GO" id="GO:0005975">
    <property type="term" value="P:carbohydrate metabolic process"/>
    <property type="evidence" value="ECO:0007669"/>
    <property type="project" value="UniProtKB-UniRule"/>
</dbReference>
<evidence type="ECO:0000256" key="10">
    <source>
        <dbReference type="ARBA" id="ARBA00023180"/>
    </source>
</evidence>
<feature type="active site" description="Proton donor" evidence="14">
    <location>
        <position position="128"/>
    </location>
</feature>
<dbReference type="GO" id="GO:0005764">
    <property type="term" value="C:lysosome"/>
    <property type="evidence" value="ECO:0007669"/>
    <property type="project" value="UniProtKB-SubCell"/>
</dbReference>
<keyword evidence="19" id="KW-1185">Reference proteome</keyword>
<evidence type="ECO:0000313" key="19">
    <source>
        <dbReference type="Proteomes" id="UP000515159"/>
    </source>
</evidence>
<feature type="disulfide bond" evidence="16">
    <location>
        <begin position="357"/>
        <end position="368"/>
    </location>
</feature>
<evidence type="ECO:0000256" key="18">
    <source>
        <dbReference type="SAM" id="SignalP"/>
    </source>
</evidence>
<keyword evidence="9 16" id="KW-1015">Disulfide bond</keyword>
<protein>
    <recommendedName>
        <fullName evidence="17">Hyaluronidase</fullName>
        <ecNumber evidence="17">3.2.1.35</ecNumber>
    </recommendedName>
</protein>
<evidence type="ECO:0000256" key="2">
    <source>
        <dbReference type="ARBA" id="ARBA00004371"/>
    </source>
</evidence>
<evidence type="ECO:0000256" key="9">
    <source>
        <dbReference type="ARBA" id="ARBA00023157"/>
    </source>
</evidence>
<feature type="signal peptide" evidence="18">
    <location>
        <begin position="1"/>
        <end position="17"/>
    </location>
</feature>
<evidence type="ECO:0000313" key="21">
    <source>
        <dbReference type="RefSeq" id="XP_033782274.1"/>
    </source>
</evidence>
<evidence type="ECO:0000256" key="8">
    <source>
        <dbReference type="ARBA" id="ARBA00022801"/>
    </source>
</evidence>
<evidence type="ECO:0000256" key="14">
    <source>
        <dbReference type="PIRSR" id="PIRSR038193-1"/>
    </source>
</evidence>
<evidence type="ECO:0000256" key="16">
    <source>
        <dbReference type="PIRSR" id="PIRSR038193-3"/>
    </source>
</evidence>
<evidence type="ECO:0000313" key="23">
    <source>
        <dbReference type="RefSeq" id="XP_033782276.1"/>
    </source>
</evidence>
<feature type="disulfide bond" evidence="16">
    <location>
        <begin position="204"/>
        <end position="220"/>
    </location>
</feature>
<dbReference type="InterPro" id="IPR018155">
    <property type="entry name" value="Hyaluronidase"/>
</dbReference>
<dbReference type="AlphaFoldDB" id="A0A6P8Q598"/>
<comment type="subcellular location">
    <subcellularLocation>
        <location evidence="2">Lysosome</location>
    </subcellularLocation>
    <subcellularLocation>
        <location evidence="3">Secreted</location>
    </subcellularLocation>
</comment>
<dbReference type="InterPro" id="IPR013785">
    <property type="entry name" value="Aldolase_TIM"/>
</dbReference>
<feature type="disulfide bond" evidence="16">
    <location>
        <begin position="362"/>
        <end position="417"/>
    </location>
</feature>
<sequence length="451" mass="51546">MIFWAFLMGLSLSPCSACLARPAHLAIPFVTIWNAPTQHCQDRYQVDLDLRVFDIVRNQNQSFVGKEVTIFYSTELGFYPYYTENGTAVNGGVPQNASLKDHLAKAKEDIKATILNPDFQGMAVVDWENWRPLWIRNWDKLKIYMDKSIELVQDQHPDWPLDLVTSEAKHEFEQAGQGFMEETLKLSKQYRPMGLWGFYGFPNCYNFEYKNATLNYTGECPKIDMQRNDELQWLWNQSRALYPQIYLDKEMNMSDNALKYSRHRLQEAFRVARQTINDSLPILPYARIVYVNTMDFLAEEDLVHTIGESAAQGASGIILWGNQDYSESQGSCLAVKGYIDTTLGKYIINVTKSAVLCSHALCSGNGRCVRKENVLGAFLHLSPTSFSIKKDPDGLDYLVQGALAKEDLDKMRDGFRCQCYCGWEGTNCKEKASLNSALKPSWEKATHWKDL</sequence>
<dbReference type="RefSeq" id="XP_033782280.1">
    <property type="nucleotide sequence ID" value="XM_033926389.1"/>
</dbReference>
<dbReference type="RefSeq" id="XP_033782274.1">
    <property type="nucleotide sequence ID" value="XM_033926383.1"/>
</dbReference>
<evidence type="ECO:0000313" key="20">
    <source>
        <dbReference type="RefSeq" id="XP_033782273.1"/>
    </source>
</evidence>
<evidence type="ECO:0000313" key="24">
    <source>
        <dbReference type="RefSeq" id="XP_033782277.1"/>
    </source>
</evidence>
<evidence type="ECO:0000256" key="5">
    <source>
        <dbReference type="ARBA" id="ARBA00022525"/>
    </source>
</evidence>
<dbReference type="KEGG" id="gsh:117351284"/>
<reference evidence="20 21" key="1">
    <citation type="submission" date="2025-04" db="UniProtKB">
        <authorList>
            <consortium name="RefSeq"/>
        </authorList>
    </citation>
    <scope>IDENTIFICATION</scope>
</reference>
<gene>
    <name evidence="20 21 22 23 24 25 26" type="primary">LOC117351284</name>
</gene>
<dbReference type="PANTHER" id="PTHR11769">
    <property type="entry name" value="HYALURONIDASE"/>
    <property type="match status" value="1"/>
</dbReference>
<dbReference type="GO" id="GO:0030214">
    <property type="term" value="P:hyaluronan catabolic process"/>
    <property type="evidence" value="ECO:0007669"/>
    <property type="project" value="TreeGrafter"/>
</dbReference>
<keyword evidence="5" id="KW-0964">Secreted</keyword>
<dbReference type="EC" id="3.2.1.35" evidence="17"/>
<dbReference type="GO" id="GO:0005576">
    <property type="term" value="C:extracellular region"/>
    <property type="evidence" value="ECO:0007669"/>
    <property type="project" value="UniProtKB-SubCell"/>
</dbReference>
<accession>A0A6P8Q598</accession>
<dbReference type="RefSeq" id="XP_033782278.1">
    <property type="nucleotide sequence ID" value="XM_033926387.1"/>
</dbReference>
<evidence type="ECO:0000256" key="17">
    <source>
        <dbReference type="RuleBase" id="RU610713"/>
    </source>
</evidence>
<evidence type="ECO:0000256" key="7">
    <source>
        <dbReference type="ARBA" id="ARBA00022729"/>
    </source>
</evidence>
<dbReference type="FunFam" id="3.20.20.70:FF:000065">
    <property type="entry name" value="Hyaluronidase"/>
    <property type="match status" value="1"/>
</dbReference>
<keyword evidence="11" id="KW-0458">Lysosome</keyword>
<dbReference type="PRINTS" id="PR00846">
    <property type="entry name" value="GLHYDRLASE56"/>
</dbReference>
<dbReference type="RefSeq" id="XP_033782275.1">
    <property type="nucleotide sequence ID" value="XM_033926384.1"/>
</dbReference>
<dbReference type="GeneID" id="117351284"/>
<dbReference type="RefSeq" id="XP_033782277.1">
    <property type="nucleotide sequence ID" value="XM_033926386.1"/>
</dbReference>
<dbReference type="Gene3D" id="3.20.20.70">
    <property type="entry name" value="Aldolase class I"/>
    <property type="match status" value="1"/>
</dbReference>
<dbReference type="OrthoDB" id="5796153at2759"/>
<evidence type="ECO:0000256" key="3">
    <source>
        <dbReference type="ARBA" id="ARBA00004613"/>
    </source>
</evidence>
<feature type="glycosylation site" description="N-linked (GlcNAc...) asparagine" evidence="15">
    <location>
        <position position="349"/>
    </location>
</feature>
<evidence type="ECO:0000256" key="12">
    <source>
        <dbReference type="ARBA" id="ARBA00023295"/>
    </source>
</evidence>
<dbReference type="RefSeq" id="XP_033782276.1">
    <property type="nucleotide sequence ID" value="XM_033926385.1"/>
</dbReference>
<evidence type="ECO:0000256" key="4">
    <source>
        <dbReference type="ARBA" id="ARBA00008871"/>
    </source>
</evidence>
<dbReference type="GO" id="GO:0031410">
    <property type="term" value="C:cytoplasmic vesicle"/>
    <property type="evidence" value="ECO:0007669"/>
    <property type="project" value="TreeGrafter"/>
</dbReference>
<evidence type="ECO:0000256" key="13">
    <source>
        <dbReference type="PIRNR" id="PIRNR038193"/>
    </source>
</evidence>
<evidence type="ECO:0000256" key="15">
    <source>
        <dbReference type="PIRSR" id="PIRSR038193-2"/>
    </source>
</evidence>
<dbReference type="SUPFAM" id="SSF51445">
    <property type="entry name" value="(Trans)glycosidases"/>
    <property type="match status" value="1"/>
</dbReference>
<comment type="catalytic activity">
    <reaction evidence="1 17">
        <text>Random hydrolysis of (1-&gt;4)-linkages between N-acetyl-beta-D-glucosamine and D-glucuronate residues in hyaluronate.</text>
        <dbReference type="EC" id="3.2.1.35"/>
    </reaction>
</comment>
<dbReference type="Pfam" id="PF01630">
    <property type="entry name" value="Glyco_hydro_56"/>
    <property type="match status" value="1"/>
</dbReference>
<evidence type="ECO:0000313" key="25">
    <source>
        <dbReference type="RefSeq" id="XP_033782278.1"/>
    </source>
</evidence>
<feature type="chain" id="PRO_5044653992" description="Hyaluronidase" evidence="18">
    <location>
        <begin position="18"/>
        <end position="451"/>
    </location>
</feature>
<dbReference type="RefSeq" id="XP_033782273.1">
    <property type="nucleotide sequence ID" value="XM_033926382.1"/>
</dbReference>
<evidence type="ECO:0000313" key="26">
    <source>
        <dbReference type="RefSeq" id="XP_033782280.1"/>
    </source>
</evidence>